<keyword evidence="2" id="KW-1185">Reference proteome</keyword>
<dbReference type="RefSeq" id="WP_117002119.1">
    <property type="nucleotide sequence ID" value="NZ_BMJS01000005.1"/>
</dbReference>
<gene>
    <name evidence="1" type="ORF">GCM10010995_07560</name>
</gene>
<dbReference type="AlphaFoldDB" id="A0A8J3E8C7"/>
<sequence>MNNQNQLLQLLSLRLKDYDAIVVGEDKKMYIAGIIPLINDANINFMLPIYIAQTTRHIALIKTKLETAGIRVIYILDNRYTIEENEPTGEELIKLWHIENDSVLITSSHCDISQQNPGYPVFDKIMPIIDPCEL</sequence>
<proteinExistence type="predicted"/>
<dbReference type="EMBL" id="BMJS01000005">
    <property type="protein sequence ID" value="GGF92883.1"/>
    <property type="molecule type" value="Genomic_DNA"/>
</dbReference>
<dbReference type="Proteomes" id="UP000636949">
    <property type="component" value="Unassembled WGS sequence"/>
</dbReference>
<protein>
    <submittedName>
        <fullName evidence="1">Uncharacterized protein</fullName>
    </submittedName>
</protein>
<reference evidence="1" key="1">
    <citation type="journal article" date="2014" name="Int. J. Syst. Evol. Microbiol.">
        <title>Complete genome sequence of Corynebacterium casei LMG S-19264T (=DSM 44701T), isolated from a smear-ripened cheese.</title>
        <authorList>
            <consortium name="US DOE Joint Genome Institute (JGI-PGF)"/>
            <person name="Walter F."/>
            <person name="Albersmeier A."/>
            <person name="Kalinowski J."/>
            <person name="Ruckert C."/>
        </authorList>
    </citation>
    <scope>NUCLEOTIDE SEQUENCE</scope>
    <source>
        <strain evidence="1">CGMCC 1.15758</strain>
    </source>
</reference>
<reference evidence="1" key="2">
    <citation type="submission" date="2020-09" db="EMBL/GenBank/DDBJ databases">
        <authorList>
            <person name="Sun Q."/>
            <person name="Zhou Y."/>
        </authorList>
    </citation>
    <scope>NUCLEOTIDE SEQUENCE</scope>
    <source>
        <strain evidence="1">CGMCC 1.15758</strain>
    </source>
</reference>
<accession>A0A8J3E8C7</accession>
<comment type="caution">
    <text evidence="1">The sequence shown here is derived from an EMBL/GenBank/DDBJ whole genome shotgun (WGS) entry which is preliminary data.</text>
</comment>
<organism evidence="1 2">
    <name type="scientific">Cysteiniphilum litorale</name>
    <dbReference type="NCBI Taxonomy" id="2056700"/>
    <lineage>
        <taxon>Bacteria</taxon>
        <taxon>Pseudomonadati</taxon>
        <taxon>Pseudomonadota</taxon>
        <taxon>Gammaproteobacteria</taxon>
        <taxon>Thiotrichales</taxon>
        <taxon>Fastidiosibacteraceae</taxon>
        <taxon>Cysteiniphilum</taxon>
    </lineage>
</organism>
<name>A0A8J3E8C7_9GAMM</name>
<evidence type="ECO:0000313" key="2">
    <source>
        <dbReference type="Proteomes" id="UP000636949"/>
    </source>
</evidence>
<evidence type="ECO:0000313" key="1">
    <source>
        <dbReference type="EMBL" id="GGF92883.1"/>
    </source>
</evidence>